<organism evidence="1 2">
    <name type="scientific">Vespula maculifrons</name>
    <name type="common">Eastern yellow jacket</name>
    <name type="synonym">Wasp</name>
    <dbReference type="NCBI Taxonomy" id="7453"/>
    <lineage>
        <taxon>Eukaryota</taxon>
        <taxon>Metazoa</taxon>
        <taxon>Ecdysozoa</taxon>
        <taxon>Arthropoda</taxon>
        <taxon>Hexapoda</taxon>
        <taxon>Insecta</taxon>
        <taxon>Pterygota</taxon>
        <taxon>Neoptera</taxon>
        <taxon>Endopterygota</taxon>
        <taxon>Hymenoptera</taxon>
        <taxon>Apocrita</taxon>
        <taxon>Aculeata</taxon>
        <taxon>Vespoidea</taxon>
        <taxon>Vespidae</taxon>
        <taxon>Vespinae</taxon>
        <taxon>Vespula</taxon>
    </lineage>
</organism>
<evidence type="ECO:0000313" key="2">
    <source>
        <dbReference type="Proteomes" id="UP001607303"/>
    </source>
</evidence>
<gene>
    <name evidence="1" type="ORF">V1477_019828</name>
</gene>
<sequence>MYSNNAHGSGMEELFQLKSENLDHLLPRIKRNLMLPKEKSQMSALEQLTVLLKSQVHAIRSSVFTKLIKFDIISTLCDVLKTFREPLITPALECLALASEHQEFYESQVAAEAVSSLLRLAHYVGMSTDVEICPSLEKLLRAIRDILFNAKKLGIDVDNVCAINQIFSFIKETSQRCLSYVSRFTIIDVLNVVLEYVTLDGCENEDERLIIDVCNESIKSMKDILEHDYEEEYASTNAIVGLCCLCASSIR</sequence>
<evidence type="ECO:0000313" key="1">
    <source>
        <dbReference type="EMBL" id="KAL2721008.1"/>
    </source>
</evidence>
<comment type="caution">
    <text evidence="1">The sequence shown here is derived from an EMBL/GenBank/DDBJ whole genome shotgun (WGS) entry which is preliminary data.</text>
</comment>
<dbReference type="AlphaFoldDB" id="A0ABD2AK65"/>
<reference evidence="1 2" key="1">
    <citation type="journal article" date="2024" name="Ann. Entomol. Soc. Am.">
        <title>Genomic analyses of the southern and eastern yellowjacket wasps (Hymenoptera: Vespidae) reveal evolutionary signatures of social life.</title>
        <authorList>
            <person name="Catto M.A."/>
            <person name="Caine P.B."/>
            <person name="Orr S.E."/>
            <person name="Hunt B.G."/>
            <person name="Goodisman M.A.D."/>
        </authorList>
    </citation>
    <scope>NUCLEOTIDE SEQUENCE [LARGE SCALE GENOMIC DNA]</scope>
    <source>
        <strain evidence="1">232</strain>
        <tissue evidence="1">Head and thorax</tissue>
    </source>
</reference>
<dbReference type="InterPro" id="IPR016024">
    <property type="entry name" value="ARM-type_fold"/>
</dbReference>
<name>A0ABD2AK65_VESMC</name>
<dbReference type="SUPFAM" id="SSF48371">
    <property type="entry name" value="ARM repeat"/>
    <property type="match status" value="1"/>
</dbReference>
<protein>
    <submittedName>
        <fullName evidence="1">Uncharacterized protein</fullName>
    </submittedName>
</protein>
<accession>A0ABD2AK65</accession>
<proteinExistence type="predicted"/>
<keyword evidence="2" id="KW-1185">Reference proteome</keyword>
<dbReference type="Proteomes" id="UP001607303">
    <property type="component" value="Unassembled WGS sequence"/>
</dbReference>
<dbReference type="EMBL" id="JAYRBN010000116">
    <property type="protein sequence ID" value="KAL2721008.1"/>
    <property type="molecule type" value="Genomic_DNA"/>
</dbReference>